<gene>
    <name evidence="2" type="ORF">SAMN05216203_0363</name>
</gene>
<dbReference type="STRING" id="650891.SAMN05216203_0363"/>
<proteinExistence type="predicted"/>
<dbReference type="Proteomes" id="UP000198644">
    <property type="component" value="Unassembled WGS sequence"/>
</dbReference>
<dbReference type="AlphaFoldDB" id="A0A1I6GQ52"/>
<evidence type="ECO:0008006" key="4">
    <source>
        <dbReference type="Google" id="ProtNLM"/>
    </source>
</evidence>
<dbReference type="RefSeq" id="WP_092008589.1">
    <property type="nucleotide sequence ID" value="NZ_FOYW01000001.1"/>
</dbReference>
<organism evidence="2 3">
    <name type="scientific">Marinobacter daqiaonensis</name>
    <dbReference type="NCBI Taxonomy" id="650891"/>
    <lineage>
        <taxon>Bacteria</taxon>
        <taxon>Pseudomonadati</taxon>
        <taxon>Pseudomonadota</taxon>
        <taxon>Gammaproteobacteria</taxon>
        <taxon>Pseudomonadales</taxon>
        <taxon>Marinobacteraceae</taxon>
        <taxon>Marinobacter</taxon>
    </lineage>
</organism>
<name>A0A1I6GQ52_9GAMM</name>
<evidence type="ECO:0000313" key="2">
    <source>
        <dbReference type="EMBL" id="SFR44308.1"/>
    </source>
</evidence>
<protein>
    <recommendedName>
        <fullName evidence="4">Photosynthesis system II assembly factor Ycf48/Hcf136-like domain-containing protein</fullName>
    </recommendedName>
</protein>
<accession>A0A1I6GQ52</accession>
<reference evidence="2 3" key="1">
    <citation type="submission" date="2016-10" db="EMBL/GenBank/DDBJ databases">
        <authorList>
            <person name="de Groot N.N."/>
        </authorList>
    </citation>
    <scope>NUCLEOTIDE SEQUENCE [LARGE SCALE GENOMIC DNA]</scope>
    <source>
        <strain evidence="2 3">CGMCC 1.9167</strain>
    </source>
</reference>
<dbReference type="EMBL" id="FOYW01000001">
    <property type="protein sequence ID" value="SFR44308.1"/>
    <property type="molecule type" value="Genomic_DNA"/>
</dbReference>
<feature type="chain" id="PRO_5011505121" description="Photosynthesis system II assembly factor Ycf48/Hcf136-like domain-containing protein" evidence="1">
    <location>
        <begin position="31"/>
        <end position="282"/>
    </location>
</feature>
<evidence type="ECO:0000256" key="1">
    <source>
        <dbReference type="SAM" id="SignalP"/>
    </source>
</evidence>
<sequence>MKSMIHTLNTKVWPLCLLMLAAFLPALAQAQPLDDNQPVTAVTTDASGTILVLRGGSLVAIEDGTAAVIPLPASDGQPTSLARGADGDVYLGGPGMGVWRYDNASGDWQSLNESLPDLSVNAIAAHANQPGTLYAYSEQNGMFRSRDRGTEWARVDGGPREPVQTFLHSDMPGSMESGWLFAGTTRGVARSMDCFCFWGDAGELRGTVSAISYDPAAPENVYAVIEGVLHHSADGGEAWEALDVPQPVTALAFSPEKGLVAGTVDGDLLARGSAGEWTPVHD</sequence>
<evidence type="ECO:0000313" key="3">
    <source>
        <dbReference type="Proteomes" id="UP000198644"/>
    </source>
</evidence>
<keyword evidence="3" id="KW-1185">Reference proteome</keyword>
<keyword evidence="1" id="KW-0732">Signal</keyword>
<dbReference type="SUPFAM" id="SSF110296">
    <property type="entry name" value="Oligoxyloglucan reducing end-specific cellobiohydrolase"/>
    <property type="match status" value="1"/>
</dbReference>
<dbReference type="OrthoDB" id="5664384at2"/>
<dbReference type="Gene3D" id="2.130.10.10">
    <property type="entry name" value="YVTN repeat-like/Quinoprotein amine dehydrogenase"/>
    <property type="match status" value="1"/>
</dbReference>
<feature type="signal peptide" evidence="1">
    <location>
        <begin position="1"/>
        <end position="30"/>
    </location>
</feature>
<dbReference type="InterPro" id="IPR015943">
    <property type="entry name" value="WD40/YVTN_repeat-like_dom_sf"/>
</dbReference>